<evidence type="ECO:0000313" key="3">
    <source>
        <dbReference type="Proteomes" id="UP000778523"/>
    </source>
</evidence>
<reference evidence="2 3" key="1">
    <citation type="submission" date="2020-06" db="EMBL/GenBank/DDBJ databases">
        <title>Draft genome of Uliginosibacterium sp. IMCC34675.</title>
        <authorList>
            <person name="Song J."/>
        </authorList>
    </citation>
    <scope>NUCLEOTIDE SEQUENCE [LARGE SCALE GENOMIC DNA]</scope>
    <source>
        <strain evidence="2 3">IMCC34675</strain>
    </source>
</reference>
<feature type="domain" description="SCP2" evidence="1">
    <location>
        <begin position="19"/>
        <end position="106"/>
    </location>
</feature>
<comment type="caution">
    <text evidence="2">The sequence shown here is derived from an EMBL/GenBank/DDBJ whole genome shotgun (WGS) entry which is preliminary data.</text>
</comment>
<dbReference type="EMBL" id="JABCSC020000003">
    <property type="protein sequence ID" value="NSL55951.1"/>
    <property type="molecule type" value="Genomic_DNA"/>
</dbReference>
<accession>A0ABX2IGM9</accession>
<gene>
    <name evidence="2" type="ORF">HJ583_013000</name>
</gene>
<name>A0ABX2IGM9_9RHOO</name>
<evidence type="ECO:0000313" key="2">
    <source>
        <dbReference type="EMBL" id="NSL55951.1"/>
    </source>
</evidence>
<dbReference type="PANTHER" id="PTHR38693">
    <property type="entry name" value="UBIQUINONE BIOSYNTHESIS PROTEIN UBIJ"/>
    <property type="match status" value="1"/>
</dbReference>
<dbReference type="PANTHER" id="PTHR38693:SF1">
    <property type="entry name" value="UBIQUINONE BIOSYNTHESIS ACCESSORY FACTOR UBIJ"/>
    <property type="match status" value="1"/>
</dbReference>
<keyword evidence="3" id="KW-1185">Reference proteome</keyword>
<proteinExistence type="predicted"/>
<dbReference type="InterPro" id="IPR038989">
    <property type="entry name" value="UbiJ"/>
</dbReference>
<dbReference type="Proteomes" id="UP000778523">
    <property type="component" value="Unassembled WGS sequence"/>
</dbReference>
<dbReference type="RefSeq" id="WP_170022318.1">
    <property type="nucleotide sequence ID" value="NZ_JABCSC020000003.1"/>
</dbReference>
<dbReference type="InterPro" id="IPR003033">
    <property type="entry name" value="SCP2_sterol-bd_dom"/>
</dbReference>
<organism evidence="2 3">
    <name type="scientific">Uliginosibacterium aquaticum</name>
    <dbReference type="NCBI Taxonomy" id="2731212"/>
    <lineage>
        <taxon>Bacteria</taxon>
        <taxon>Pseudomonadati</taxon>
        <taxon>Pseudomonadota</taxon>
        <taxon>Betaproteobacteria</taxon>
        <taxon>Rhodocyclales</taxon>
        <taxon>Zoogloeaceae</taxon>
        <taxon>Uliginosibacterium</taxon>
    </lineage>
</organism>
<sequence>MAVFISVTAMFDALPLSLINRLLAAERWATDLLRPHAGQTAALQLGGLSLRFTVTESGMLHAASKDAPADLSLSIAADALTQLFDGPEALRQAAHIEGNARFAESVGLLLQHLRPDLAGHFAPLIGDVAAYRLEQTAANLSRHTLKAGQSLAGSALDALRAPGATLVGKHEMNAFSSRLEELLTRLQQLEKRLP</sequence>
<evidence type="ECO:0000259" key="1">
    <source>
        <dbReference type="Pfam" id="PF02036"/>
    </source>
</evidence>
<dbReference type="Pfam" id="PF02036">
    <property type="entry name" value="SCP2"/>
    <property type="match status" value="1"/>
</dbReference>
<protein>
    <submittedName>
        <fullName evidence="2">SCP2 sterol-binding domain-containing protein</fullName>
    </submittedName>
</protein>